<dbReference type="PANTHER" id="PTHR42770:SF7">
    <property type="entry name" value="MEMBRANE PROTEIN"/>
    <property type="match status" value="1"/>
</dbReference>
<keyword evidence="4 7" id="KW-1133">Transmembrane helix</keyword>
<keyword evidence="3 7" id="KW-0812">Transmembrane</keyword>
<dbReference type="KEGG" id="psul:AU252_06345"/>
<name>A0A0U3Q2L3_9MICC</name>
<accession>A0A0U3Q2L3</accession>
<protein>
    <submittedName>
        <fullName evidence="8">Amino acid transporter</fullName>
    </submittedName>
</protein>
<reference evidence="8 9" key="1">
    <citation type="submission" date="2015-12" db="EMBL/GenBank/DDBJ databases">
        <authorList>
            <person name="Shamseldin A."/>
            <person name="Moawad H."/>
            <person name="Abd El-Rahim W.M."/>
            <person name="Sadowsky M.J."/>
        </authorList>
    </citation>
    <scope>NUCLEOTIDE SEQUENCE [LARGE SCALE GENOMIC DNA]</scope>
    <source>
        <strain evidence="8 9">Ar51</strain>
    </source>
</reference>
<evidence type="ECO:0000313" key="9">
    <source>
        <dbReference type="Proteomes" id="UP000065151"/>
    </source>
</evidence>
<feature type="transmembrane region" description="Helical" evidence="7">
    <location>
        <begin position="315"/>
        <end position="339"/>
    </location>
</feature>
<dbReference type="Pfam" id="PF13520">
    <property type="entry name" value="AA_permease_2"/>
    <property type="match status" value="1"/>
</dbReference>
<dbReference type="Proteomes" id="UP000065151">
    <property type="component" value="Chromosome"/>
</dbReference>
<feature type="transmembrane region" description="Helical" evidence="7">
    <location>
        <begin position="271"/>
        <end position="295"/>
    </location>
</feature>
<dbReference type="STRING" id="121292.AU252_06345"/>
<feature type="transmembrane region" description="Helical" evidence="7">
    <location>
        <begin position="36"/>
        <end position="56"/>
    </location>
</feature>
<evidence type="ECO:0000256" key="4">
    <source>
        <dbReference type="ARBA" id="ARBA00022989"/>
    </source>
</evidence>
<dbReference type="PIRSF" id="PIRSF006060">
    <property type="entry name" value="AA_transporter"/>
    <property type="match status" value="1"/>
</dbReference>
<evidence type="ECO:0000256" key="5">
    <source>
        <dbReference type="ARBA" id="ARBA00023136"/>
    </source>
</evidence>
<feature type="transmembrane region" description="Helical" evidence="7">
    <location>
        <begin position="119"/>
        <end position="142"/>
    </location>
</feature>
<feature type="transmembrane region" description="Helical" evidence="7">
    <location>
        <begin position="471"/>
        <end position="495"/>
    </location>
</feature>
<feature type="transmembrane region" description="Helical" evidence="7">
    <location>
        <begin position="437"/>
        <end position="459"/>
    </location>
</feature>
<keyword evidence="2" id="KW-1003">Cell membrane</keyword>
<dbReference type="InterPro" id="IPR002293">
    <property type="entry name" value="AA/rel_permease1"/>
</dbReference>
<dbReference type="EMBL" id="CP013747">
    <property type="protein sequence ID" value="ALV40830.1"/>
    <property type="molecule type" value="Genomic_DNA"/>
</dbReference>
<dbReference type="GO" id="GO:0005886">
    <property type="term" value="C:plasma membrane"/>
    <property type="evidence" value="ECO:0007669"/>
    <property type="project" value="UniProtKB-SubCell"/>
</dbReference>
<feature type="transmembrane region" description="Helical" evidence="7">
    <location>
        <begin position="374"/>
        <end position="391"/>
    </location>
</feature>
<evidence type="ECO:0000256" key="6">
    <source>
        <dbReference type="SAM" id="MobiDB-lite"/>
    </source>
</evidence>
<dbReference type="RefSeq" id="WP_058929998.1">
    <property type="nucleotide sequence ID" value="NZ_CP013747.1"/>
</dbReference>
<evidence type="ECO:0000256" key="2">
    <source>
        <dbReference type="ARBA" id="ARBA00022475"/>
    </source>
</evidence>
<feature type="transmembrane region" description="Helical" evidence="7">
    <location>
        <begin position="191"/>
        <end position="212"/>
    </location>
</feature>
<evidence type="ECO:0000256" key="1">
    <source>
        <dbReference type="ARBA" id="ARBA00004651"/>
    </source>
</evidence>
<evidence type="ECO:0000313" key="8">
    <source>
        <dbReference type="EMBL" id="ALV40830.1"/>
    </source>
</evidence>
<dbReference type="PANTHER" id="PTHR42770">
    <property type="entry name" value="AMINO ACID TRANSPORTER-RELATED"/>
    <property type="match status" value="1"/>
</dbReference>
<feature type="compositionally biased region" description="Polar residues" evidence="6">
    <location>
        <begin position="1"/>
        <end position="16"/>
    </location>
</feature>
<feature type="transmembrane region" description="Helical" evidence="7">
    <location>
        <begin position="403"/>
        <end position="425"/>
    </location>
</feature>
<feature type="region of interest" description="Disordered" evidence="6">
    <location>
        <begin position="1"/>
        <end position="24"/>
    </location>
</feature>
<organism evidence="8">
    <name type="scientific">Pseudarthrobacter sulfonivorans</name>
    <dbReference type="NCBI Taxonomy" id="121292"/>
    <lineage>
        <taxon>Bacteria</taxon>
        <taxon>Bacillati</taxon>
        <taxon>Actinomycetota</taxon>
        <taxon>Actinomycetes</taxon>
        <taxon>Micrococcales</taxon>
        <taxon>Micrococcaceae</taxon>
        <taxon>Pseudarthrobacter</taxon>
    </lineage>
</organism>
<keyword evidence="5 7" id="KW-0472">Membrane</keyword>
<dbReference type="Gene3D" id="1.20.1740.10">
    <property type="entry name" value="Amino acid/polyamine transporter I"/>
    <property type="match status" value="1"/>
</dbReference>
<proteinExistence type="predicted"/>
<evidence type="ECO:0000256" key="3">
    <source>
        <dbReference type="ARBA" id="ARBA00022692"/>
    </source>
</evidence>
<dbReference type="InterPro" id="IPR050367">
    <property type="entry name" value="APC_superfamily"/>
</dbReference>
<evidence type="ECO:0000256" key="7">
    <source>
        <dbReference type="SAM" id="Phobius"/>
    </source>
</evidence>
<dbReference type="AlphaFoldDB" id="A0A0U3Q2L3"/>
<feature type="transmembrane region" description="Helical" evidence="7">
    <location>
        <begin position="68"/>
        <end position="88"/>
    </location>
</feature>
<sequence>MTQTTRTSTPASQPSGTDPAGSAHGITAKGLKGGQLGLLAVVVLGISTIAPAYTLTSALGPTVNEAGLQLPVIFLIGFIPMILVSLAYRELNADSPDSGTTFTWVTKAFGPWVGWMGGWGLLAANIIVLSNLAGVAVDFFYLFLSQLTGAPELADLAANKPLNVLTCFVFVALAVWVSYRGLHTTKLVQYGLVGFQLLVLGLFVGMAFANWSTSETAIPFSWEWFDVTRIETFGQIAAGISLSIFVYWGWDVCLTVNEETANGKKTAGLAGTLTAVVVLGIYLLVSIATMMFAGVGDTGIGLNNTENHENLFTALASPIMGPFAILMSLAVLSSSAASLQSTFTSPSRSLLAMAHYGALPAPFSHISKRFSTPGFATVAAGILSAGFYAVMHVISENVLNDTILALGLMICFYYGLTAIACAWYFRNSVFSSVRNFMLRLLCPVAGGVGLFVVFLQTAIDSWAPEFGSGSEVFGVGLVFVLGIGILALGAVLMVIMARLRPGFFRGETIRRDTPALVVPE</sequence>
<feature type="transmembrane region" description="Helical" evidence="7">
    <location>
        <begin position="162"/>
        <end position="179"/>
    </location>
</feature>
<gene>
    <name evidence="8" type="ORF">AU252_06345</name>
</gene>
<feature type="transmembrane region" description="Helical" evidence="7">
    <location>
        <begin position="232"/>
        <end position="250"/>
    </location>
</feature>
<comment type="subcellular location">
    <subcellularLocation>
        <location evidence="1">Cell membrane</location>
        <topology evidence="1">Multi-pass membrane protein</topology>
    </subcellularLocation>
</comment>
<dbReference type="GO" id="GO:0022857">
    <property type="term" value="F:transmembrane transporter activity"/>
    <property type="evidence" value="ECO:0007669"/>
    <property type="project" value="InterPro"/>
</dbReference>